<protein>
    <recommendedName>
        <fullName evidence="1">ABC transporter domain-containing protein</fullName>
    </recommendedName>
</protein>
<dbReference type="EMBL" id="LJCR01003472">
    <property type="protein sequence ID" value="KPV47010.1"/>
    <property type="molecule type" value="Genomic_DNA"/>
</dbReference>
<dbReference type="Gene3D" id="3.40.50.300">
    <property type="entry name" value="P-loop containing nucleotide triphosphate hydrolases"/>
    <property type="match status" value="1"/>
</dbReference>
<dbReference type="InterPro" id="IPR015854">
    <property type="entry name" value="ABC_transpr_LolD-like"/>
</dbReference>
<name>A0A0P9CN63_9CHLR</name>
<dbReference type="PANTHER" id="PTHR24220:SF614">
    <property type="entry name" value="ABC TRANSPORTER ATP-BINDING PROTEIN SSO1893-RELATED"/>
    <property type="match status" value="1"/>
</dbReference>
<comment type="caution">
    <text evidence="2">The sequence shown here is derived from an EMBL/GenBank/DDBJ whole genome shotgun (WGS) entry which is preliminary data.</text>
</comment>
<dbReference type="GO" id="GO:0022857">
    <property type="term" value="F:transmembrane transporter activity"/>
    <property type="evidence" value="ECO:0007669"/>
    <property type="project" value="TreeGrafter"/>
</dbReference>
<evidence type="ECO:0000259" key="1">
    <source>
        <dbReference type="Pfam" id="PF00005"/>
    </source>
</evidence>
<evidence type="ECO:0000313" key="3">
    <source>
        <dbReference type="Proteomes" id="UP000050509"/>
    </source>
</evidence>
<organism evidence="2 3">
    <name type="scientific">Kouleothrix aurantiaca</name>
    <dbReference type="NCBI Taxonomy" id="186479"/>
    <lineage>
        <taxon>Bacteria</taxon>
        <taxon>Bacillati</taxon>
        <taxon>Chloroflexota</taxon>
        <taxon>Chloroflexia</taxon>
        <taxon>Chloroflexales</taxon>
        <taxon>Roseiflexineae</taxon>
        <taxon>Roseiflexaceae</taxon>
        <taxon>Kouleothrix</taxon>
    </lineage>
</organism>
<dbReference type="GO" id="GO:0005524">
    <property type="term" value="F:ATP binding"/>
    <property type="evidence" value="ECO:0007669"/>
    <property type="project" value="InterPro"/>
</dbReference>
<keyword evidence="3" id="KW-1185">Reference proteome</keyword>
<accession>A0A0P9CN63</accession>
<feature type="non-terminal residue" evidence="2">
    <location>
        <position position="89"/>
    </location>
</feature>
<dbReference type="AlphaFoldDB" id="A0A0P9CN63"/>
<reference evidence="2 3" key="1">
    <citation type="submission" date="2015-09" db="EMBL/GenBank/DDBJ databases">
        <title>Draft genome sequence of Kouleothrix aurantiaca JCM 19913.</title>
        <authorList>
            <person name="Hemp J."/>
        </authorList>
    </citation>
    <scope>NUCLEOTIDE SEQUENCE [LARGE SCALE GENOMIC DNA]</scope>
    <source>
        <strain evidence="2 3">COM-B</strain>
    </source>
</reference>
<dbReference type="GO" id="GO:0005886">
    <property type="term" value="C:plasma membrane"/>
    <property type="evidence" value="ECO:0007669"/>
    <property type="project" value="TreeGrafter"/>
</dbReference>
<sequence length="89" mass="9298">MISFHNLTYTYPGAARPALRDITLDIPEGGFALLVGPSGCGKSTLARSVGGLVPHFSGGVLRGNVRVDGRDPVAEGPARMSQIVGFVFQ</sequence>
<feature type="domain" description="ABC transporter" evidence="1">
    <location>
        <begin position="19"/>
        <end position="89"/>
    </location>
</feature>
<dbReference type="InterPro" id="IPR027417">
    <property type="entry name" value="P-loop_NTPase"/>
</dbReference>
<dbReference type="InterPro" id="IPR003439">
    <property type="entry name" value="ABC_transporter-like_ATP-bd"/>
</dbReference>
<proteinExistence type="predicted"/>
<evidence type="ECO:0000313" key="2">
    <source>
        <dbReference type="EMBL" id="KPV47010.1"/>
    </source>
</evidence>
<dbReference type="Pfam" id="PF00005">
    <property type="entry name" value="ABC_tran"/>
    <property type="match status" value="1"/>
</dbReference>
<dbReference type="SUPFAM" id="SSF52540">
    <property type="entry name" value="P-loop containing nucleoside triphosphate hydrolases"/>
    <property type="match status" value="1"/>
</dbReference>
<dbReference type="GO" id="GO:0016887">
    <property type="term" value="F:ATP hydrolysis activity"/>
    <property type="evidence" value="ECO:0007669"/>
    <property type="project" value="InterPro"/>
</dbReference>
<gene>
    <name evidence="2" type="ORF">SE17_42815</name>
</gene>
<dbReference type="Proteomes" id="UP000050509">
    <property type="component" value="Unassembled WGS sequence"/>
</dbReference>
<dbReference type="PANTHER" id="PTHR24220">
    <property type="entry name" value="IMPORT ATP-BINDING PROTEIN"/>
    <property type="match status" value="1"/>
</dbReference>